<protein>
    <recommendedName>
        <fullName evidence="4">Transmembrane protein</fullName>
    </recommendedName>
</protein>
<keyword evidence="3" id="KW-1185">Reference proteome</keyword>
<name>A0A8H3X6L5_GIGMA</name>
<feature type="signal peptide" evidence="1">
    <location>
        <begin position="1"/>
        <end position="26"/>
    </location>
</feature>
<organism evidence="2 3">
    <name type="scientific">Gigaspora margarita</name>
    <dbReference type="NCBI Taxonomy" id="4874"/>
    <lineage>
        <taxon>Eukaryota</taxon>
        <taxon>Fungi</taxon>
        <taxon>Fungi incertae sedis</taxon>
        <taxon>Mucoromycota</taxon>
        <taxon>Glomeromycotina</taxon>
        <taxon>Glomeromycetes</taxon>
        <taxon>Diversisporales</taxon>
        <taxon>Gigasporaceae</taxon>
        <taxon>Gigaspora</taxon>
    </lineage>
</organism>
<dbReference type="AlphaFoldDB" id="A0A8H3X6L5"/>
<evidence type="ECO:0000256" key="1">
    <source>
        <dbReference type="SAM" id="SignalP"/>
    </source>
</evidence>
<feature type="chain" id="PRO_5034777478" description="Transmembrane protein" evidence="1">
    <location>
        <begin position="27"/>
        <end position="401"/>
    </location>
</feature>
<dbReference type="OrthoDB" id="2431626at2759"/>
<reference evidence="2 3" key="1">
    <citation type="journal article" date="2019" name="Environ. Microbiol.">
        <title>At the nexus of three kingdoms: the genome of the mycorrhizal fungus Gigaspora margarita provides insights into plant, endobacterial and fungal interactions.</title>
        <authorList>
            <person name="Venice F."/>
            <person name="Ghignone S."/>
            <person name="Salvioli di Fossalunga A."/>
            <person name="Amselem J."/>
            <person name="Novero M."/>
            <person name="Xianan X."/>
            <person name="Sedzielewska Toro K."/>
            <person name="Morin E."/>
            <person name="Lipzen A."/>
            <person name="Grigoriev I.V."/>
            <person name="Henrissat B."/>
            <person name="Martin F.M."/>
            <person name="Bonfante P."/>
        </authorList>
    </citation>
    <scope>NUCLEOTIDE SEQUENCE [LARGE SCALE GENOMIC DNA]</scope>
    <source>
        <strain evidence="2 3">BEG34</strain>
    </source>
</reference>
<evidence type="ECO:0000313" key="3">
    <source>
        <dbReference type="Proteomes" id="UP000439903"/>
    </source>
</evidence>
<proteinExistence type="predicted"/>
<sequence length="401" mass="45424">MKTSCNLIITCLFFILFSFLILSTESNLLISPSNITYTNFTYTESAQNTTYSQSQPYAIDIQFYDDGTTLIHLVRDDPINSNSVRHCFEPILRIRIIHLNGLVTEINPDINLDSVNYCLINDTDTGKMMNPISIRPLRQQFILVSYVNATNSSNYTDWGAVFDWNGKTLSDVNGNLALLITGLIDYNPFINVTILTSLTTADEGYFVLYAKYSSNETDFMHPYGGLYANFITYSKFFENSPIPLFQITKPEMRIKAVDCDTYFGFCHYCIASIIYNNTVYYEEIVFCSETLLDSFQLPQTSTEIGVPWIVSSTPIGGCIFSAVDIVNATCFIHIYDIFHYFNDSYSKVNLTYFNTSGIGAYGITKNNTLLFSLRDTNSKNTSWSLIAVPLPETPDSKYPLK</sequence>
<dbReference type="EMBL" id="WTPW01001723">
    <property type="protein sequence ID" value="KAF0418486.1"/>
    <property type="molecule type" value="Genomic_DNA"/>
</dbReference>
<evidence type="ECO:0008006" key="4">
    <source>
        <dbReference type="Google" id="ProtNLM"/>
    </source>
</evidence>
<evidence type="ECO:0000313" key="2">
    <source>
        <dbReference type="EMBL" id="KAF0418486.1"/>
    </source>
</evidence>
<accession>A0A8H3X6L5</accession>
<comment type="caution">
    <text evidence="2">The sequence shown here is derived from an EMBL/GenBank/DDBJ whole genome shotgun (WGS) entry which is preliminary data.</text>
</comment>
<gene>
    <name evidence="2" type="ORF">F8M41_007248</name>
</gene>
<dbReference type="Proteomes" id="UP000439903">
    <property type="component" value="Unassembled WGS sequence"/>
</dbReference>
<keyword evidence="1" id="KW-0732">Signal</keyword>